<dbReference type="KEGG" id="ffa:FFWV33_15365"/>
<dbReference type="Proteomes" id="UP000244527">
    <property type="component" value="Chromosome"/>
</dbReference>
<keyword evidence="4 7" id="KW-0812">Transmembrane</keyword>
<evidence type="ECO:0000313" key="10">
    <source>
        <dbReference type="EMBL" id="AWG22808.1"/>
    </source>
</evidence>
<dbReference type="InterPro" id="IPR039426">
    <property type="entry name" value="TonB-dep_rcpt-like"/>
</dbReference>
<evidence type="ECO:0000256" key="2">
    <source>
        <dbReference type="ARBA" id="ARBA00022448"/>
    </source>
</evidence>
<dbReference type="NCBIfam" id="TIGR04056">
    <property type="entry name" value="OMP_RagA_SusC"/>
    <property type="match status" value="1"/>
</dbReference>
<keyword evidence="5 7" id="KW-0472">Membrane</keyword>
<keyword evidence="11" id="KW-1185">Reference proteome</keyword>
<evidence type="ECO:0000256" key="7">
    <source>
        <dbReference type="PROSITE-ProRule" id="PRU01360"/>
    </source>
</evidence>
<dbReference type="SUPFAM" id="SSF49464">
    <property type="entry name" value="Carboxypeptidase regulatory domain-like"/>
    <property type="match status" value="1"/>
</dbReference>
<evidence type="ECO:0000256" key="4">
    <source>
        <dbReference type="ARBA" id="ARBA00022692"/>
    </source>
</evidence>
<protein>
    <recommendedName>
        <fullName evidence="9">TonB-dependent receptor plug domain-containing protein</fullName>
    </recommendedName>
</protein>
<dbReference type="OrthoDB" id="1383391at2"/>
<dbReference type="Gene3D" id="2.170.130.10">
    <property type="entry name" value="TonB-dependent receptor, plug domain"/>
    <property type="match status" value="1"/>
</dbReference>
<feature type="domain" description="TonB-dependent receptor plug" evidence="9">
    <location>
        <begin position="122"/>
        <end position="230"/>
    </location>
</feature>
<dbReference type="EMBL" id="CP020918">
    <property type="protein sequence ID" value="AWG22808.1"/>
    <property type="molecule type" value="Genomic_DNA"/>
</dbReference>
<dbReference type="SUPFAM" id="SSF56935">
    <property type="entry name" value="Porins"/>
    <property type="match status" value="1"/>
</dbReference>
<keyword evidence="2 7" id="KW-0813">Transport</keyword>
<dbReference type="InterPro" id="IPR037066">
    <property type="entry name" value="Plug_dom_sf"/>
</dbReference>
<dbReference type="NCBIfam" id="TIGR04057">
    <property type="entry name" value="SusC_RagA_signa"/>
    <property type="match status" value="1"/>
</dbReference>
<dbReference type="Gene3D" id="2.40.170.20">
    <property type="entry name" value="TonB-dependent receptor, beta-barrel domain"/>
    <property type="match status" value="1"/>
</dbReference>
<dbReference type="InterPro" id="IPR012910">
    <property type="entry name" value="Plug_dom"/>
</dbReference>
<dbReference type="PROSITE" id="PS52016">
    <property type="entry name" value="TONB_DEPENDENT_REC_3"/>
    <property type="match status" value="1"/>
</dbReference>
<evidence type="ECO:0000256" key="6">
    <source>
        <dbReference type="ARBA" id="ARBA00023237"/>
    </source>
</evidence>
<feature type="signal peptide" evidence="8">
    <location>
        <begin position="1"/>
        <end position="29"/>
    </location>
</feature>
<dbReference type="InterPro" id="IPR023996">
    <property type="entry name" value="TonB-dep_OMP_SusC/RagA"/>
</dbReference>
<evidence type="ECO:0000256" key="3">
    <source>
        <dbReference type="ARBA" id="ARBA00022452"/>
    </source>
</evidence>
<keyword evidence="8" id="KW-0732">Signal</keyword>
<feature type="chain" id="PRO_5015664348" description="TonB-dependent receptor plug domain-containing protein" evidence="8">
    <location>
        <begin position="30"/>
        <end position="1047"/>
    </location>
</feature>
<proteinExistence type="inferred from homology"/>
<gene>
    <name evidence="10" type="ORF">FFWV33_15365</name>
</gene>
<evidence type="ECO:0000259" key="9">
    <source>
        <dbReference type="Pfam" id="PF07715"/>
    </source>
</evidence>
<comment type="subcellular location">
    <subcellularLocation>
        <location evidence="1 7">Cell outer membrane</location>
        <topology evidence="1 7">Multi-pass membrane protein</topology>
    </subcellularLocation>
</comment>
<dbReference type="InterPro" id="IPR036942">
    <property type="entry name" value="Beta-barrel_TonB_sf"/>
</dbReference>
<evidence type="ECO:0000256" key="1">
    <source>
        <dbReference type="ARBA" id="ARBA00004571"/>
    </source>
</evidence>
<dbReference type="Pfam" id="PF13715">
    <property type="entry name" value="CarbopepD_reg_2"/>
    <property type="match status" value="1"/>
</dbReference>
<evidence type="ECO:0000256" key="8">
    <source>
        <dbReference type="SAM" id="SignalP"/>
    </source>
</evidence>
<organism evidence="10 11">
    <name type="scientific">Flavobacterium faecale</name>
    <dbReference type="NCBI Taxonomy" id="1355330"/>
    <lineage>
        <taxon>Bacteria</taxon>
        <taxon>Pseudomonadati</taxon>
        <taxon>Bacteroidota</taxon>
        <taxon>Flavobacteriia</taxon>
        <taxon>Flavobacteriales</taxon>
        <taxon>Flavobacteriaceae</taxon>
        <taxon>Flavobacterium</taxon>
    </lineage>
</organism>
<keyword evidence="6 7" id="KW-0998">Cell outer membrane</keyword>
<reference evidence="10 11" key="1">
    <citation type="submission" date="2017-04" db="EMBL/GenBank/DDBJ databases">
        <title>Compelte genome sequence of WV33.</title>
        <authorList>
            <person name="Lee P.C."/>
        </authorList>
    </citation>
    <scope>NUCLEOTIDE SEQUENCE [LARGE SCALE GENOMIC DNA]</scope>
    <source>
        <strain evidence="10 11">WV33</strain>
    </source>
</reference>
<comment type="similarity">
    <text evidence="7">Belongs to the TonB-dependent receptor family.</text>
</comment>
<dbReference type="RefSeq" id="WP_108741725.1">
    <property type="nucleotide sequence ID" value="NZ_CP020918.1"/>
</dbReference>
<evidence type="ECO:0000256" key="5">
    <source>
        <dbReference type="ARBA" id="ARBA00023136"/>
    </source>
</evidence>
<accession>A0A2S1LGI1</accession>
<sequence length="1047" mass="115665">MKFNLFMNWSFKTKLMTLLLFASFGFVQAQKVQMVTGKVTGDGGPLPGVSVIIKGSKNKSTVTDFDGKFKIEAKETDILAFSYIGFITQHAKLNSRTTLNIDLKTNVNELDDIVIIGYGTQKKKEITGAVTKISAEALTRQTTSDLGNALQGQVAGLNVVSGSGAPGSQSNIVIRGFSSVLEGQNKPLFVVDGIPFDSDPGLSNSEIESVEVLKDVSSASIYGVRAAGGVILITTKQGKKGSMTVRVNSEYGIQHITSRNYSLSPEQESYVQLVQNEMANPANTLGSIANNIERNKSQLSNNTDISQTILQNNAAIQNHSLNVSGGKEDLTYSLNSSLFKQDGILINSGFTRFNIRSNTSFTKGNWKINTGVSFRRDENQLGNNGLNLQILRYHSYQQSLEPNVEIVEGVDDGIEGERLASVARNLKITDNKNGNSTIGNIQVDYKVNKSLSFTARGGATYNDFKRIRIIPKLDIFRSNGLLVPENPISSNTTTSETYSKLTGEFIASYKESFGKHNISAVFVGSAEETNFTSFYATKQQNANALITVFDNYIGNSIVGSGDRDYTLTLMGFMGRVQYNYKGKYLFSSSLRRDASSQFRSGNRVGYFPSVSVGWNVSDEDFWKGYKNIVNSFKFRTSYGVTGNDRFRFSDYTYQSTVGPRQDYFFGAGNSESIAYGTTQLRYANEEVGWETSKELNFGYDLGFFKNKLTLTTDIYESKKENLLFAVVLPPSTGVSGQNKDAVFNIGNMKNVGVEHSLNYKFNSKKLNGNAGVTFTKNKNTVTTTPPENPFINLDNSYISNRTNANDLVTVITPGYEAGAYFLLDSYGVIKNASELADYLALVPNANVQVGDLRYVDQPTIDTDNDGKADKGDGYITEADRRYFGSSLPKFEMGFNLSLNYRSFDMSMQWYGVYGSKIMNGTKAYAYQSLTHQDILYAWNPQNTNTEVPANRGVNTSSYRGNSDYFLEDGSYIRLKNLTFGYSIPKKTLSKTSFTKVRFYITAQNPLTLTKYTGYDPEVGNNGLSTRGLDRGNYPTVAQFNGGLQLQF</sequence>
<dbReference type="InterPro" id="IPR008969">
    <property type="entry name" value="CarboxyPept-like_regulatory"/>
</dbReference>
<name>A0A2S1LGI1_9FLAO</name>
<dbReference type="InterPro" id="IPR023997">
    <property type="entry name" value="TonB-dep_OMP_SusC/RagA_CS"/>
</dbReference>
<dbReference type="AlphaFoldDB" id="A0A2S1LGI1"/>
<dbReference type="Pfam" id="PF07715">
    <property type="entry name" value="Plug"/>
    <property type="match status" value="1"/>
</dbReference>
<evidence type="ECO:0000313" key="11">
    <source>
        <dbReference type="Proteomes" id="UP000244527"/>
    </source>
</evidence>
<keyword evidence="3 7" id="KW-1134">Transmembrane beta strand</keyword>
<dbReference type="GO" id="GO:0009279">
    <property type="term" value="C:cell outer membrane"/>
    <property type="evidence" value="ECO:0007669"/>
    <property type="project" value="UniProtKB-SubCell"/>
</dbReference>